<dbReference type="PANTHER" id="PTHR48041:SF119">
    <property type="entry name" value="ROA1P"/>
    <property type="match status" value="1"/>
</dbReference>
<evidence type="ECO:0000256" key="4">
    <source>
        <dbReference type="ARBA" id="ARBA00022741"/>
    </source>
</evidence>
<sequence>MASESRAGLYVEPERRVSIRVRDLRVDLNLTAEKREKKRMWPLLGNNAGEKAVGDVEDVEAPVSTSKKILSGLSLDLEPGKVLAILGGSGSGKTTFLNTLASRMTFSKRSDNPFKFKGQVEYQPANPNISYMVQEDLFSPGFTVLETLQFTARLRLPGTTQQERNDLIDFLFDGLDLNKVRNTRVCDFQYRTTLSGGERRRVSLAIQLLTKPQVLFLDEPTTGLDSNTSIHLVETVKKLASEYGITILLTIHQPRFEILEAVDEICLLAKGGNMIFSGSLNESYEYFEQFRTDGDVDSNFADFLLKISSVDKTDSKEVELQTQKRVHQLIENWKTVQPLKEIEYFDSFADGGPLIKSKHIAHISLCGQICVLLKRTIILTCRDVESMIMMQVVIIVLSVICGWVFYKPGGSLAGIRTTTSSLYVCCEVLGFMPMMYEIQRLCMTEGKFLLKERKEGMYSIPAWFIARRLAKMIMEDVPGSLIWSLITFFMWGLEETSNFGIFFINNLFVYMIGIAVAHLCFVLGNYNFGTASLISALYYQLQNSACGYFVNARTMPVYVRWTKYISNFWYNFGSLVSNTFTSYMGDCPYETEEMCYEYSGASVLNSLGFPENWTLTPLMASFGWYIGLYSASAVWIWYVTRRDSVRIVKERRSKFDDLQFQHLTEIVPKSIDVIESPDCKVTVSLDNITLSLKPTLLKNTIFHRKFVSKNLLSNVTVSFKPGVNAIMGPSGSGKTTLLNMLTGRTASNIGIKGDMKLNGTSIPLQFLSNIVSYVVQDDSVLIPTLTVRETLYYQARLRLPPSQHNRIPGIIGEMMRKMGLSDVCNVPIGDSQTKGISGGEKRRVSIAIQLLNNTKVMLLDEPTSGLDSFTSASIVSLLEQLAISEDKTIIMTIHQPKYEIFEKFDNILLLGNGHVLYDGSPSSLQEYFNELGYSPEYEMNFADYILDVVNQKPDSEIGGGITTMEKLISEWTSHVDYAENSSNLKNFNAKQFKHLVKKRQSIKVCFSPVLERQFKVIMRNPEVLFCRLGQPCGVSVIHALYFAPLKNNVESISNRLGLIQNVMNMYYVGFLNNMALYPAEKFTFYQEYQDDVYSTTTFMLCYLLNELPFEILCSFIFSIFLVLVIGLPRNPQMFFSMFYLGFVVMNCGESIGIMFNTVFDHLGIATNLLSAVLTIGIFMAGTMSLDMPVLFEAFNYINPLSYAVKALAQVGFKGQTFECSGGGDECVLDTGEAVLDQYNLVSNYAVNMGVIAAILVMYRIVAVVVLEIKVRYFSHR</sequence>
<dbReference type="GO" id="GO:0016020">
    <property type="term" value="C:membrane"/>
    <property type="evidence" value="ECO:0007669"/>
    <property type="project" value="UniProtKB-SubCell"/>
</dbReference>
<evidence type="ECO:0000256" key="6">
    <source>
        <dbReference type="ARBA" id="ARBA00022989"/>
    </source>
</evidence>
<comment type="subcellular location">
    <subcellularLocation>
        <location evidence="1">Membrane</location>
        <topology evidence="1">Multi-pass membrane protein</topology>
    </subcellularLocation>
</comment>
<proteinExistence type="predicted"/>
<dbReference type="InterPro" id="IPR043926">
    <property type="entry name" value="ABCG_dom"/>
</dbReference>
<dbReference type="InterPro" id="IPR027417">
    <property type="entry name" value="P-loop_NTPase"/>
</dbReference>
<keyword evidence="6 8" id="KW-1133">Transmembrane helix</keyword>
<dbReference type="Pfam" id="PF00005">
    <property type="entry name" value="ABC_tran"/>
    <property type="match status" value="2"/>
</dbReference>
<evidence type="ECO:0000256" key="3">
    <source>
        <dbReference type="ARBA" id="ARBA00022692"/>
    </source>
</evidence>
<feature type="transmembrane region" description="Helical" evidence="8">
    <location>
        <begin position="1107"/>
        <end position="1127"/>
    </location>
</feature>
<dbReference type="GO" id="GO:0016887">
    <property type="term" value="F:ATP hydrolysis activity"/>
    <property type="evidence" value="ECO:0007669"/>
    <property type="project" value="InterPro"/>
</dbReference>
<dbReference type="InterPro" id="IPR003593">
    <property type="entry name" value="AAA+_ATPase"/>
</dbReference>
<feature type="transmembrane region" description="Helical" evidence="8">
    <location>
        <begin position="1244"/>
        <end position="1266"/>
    </location>
</feature>
<feature type="domain" description="ABC transporter" evidence="9">
    <location>
        <begin position="683"/>
        <end position="937"/>
    </location>
</feature>
<dbReference type="PROSITE" id="PS00211">
    <property type="entry name" value="ABC_TRANSPORTER_1"/>
    <property type="match status" value="2"/>
</dbReference>
<feature type="transmembrane region" description="Helical" evidence="8">
    <location>
        <begin position="477"/>
        <end position="493"/>
    </location>
</feature>
<dbReference type="PANTHER" id="PTHR48041">
    <property type="entry name" value="ABC TRANSPORTER G FAMILY MEMBER 28"/>
    <property type="match status" value="1"/>
</dbReference>
<dbReference type="PROSITE" id="PS50893">
    <property type="entry name" value="ABC_TRANSPORTER_2"/>
    <property type="match status" value="2"/>
</dbReference>
<dbReference type="GO" id="GO:0140359">
    <property type="term" value="F:ABC-type transporter activity"/>
    <property type="evidence" value="ECO:0007669"/>
    <property type="project" value="InterPro"/>
</dbReference>
<name>A0A0H5C364_CYBJN</name>
<evidence type="ECO:0000256" key="7">
    <source>
        <dbReference type="ARBA" id="ARBA00023136"/>
    </source>
</evidence>
<keyword evidence="4" id="KW-0547">Nucleotide-binding</keyword>
<feature type="transmembrane region" description="Helical" evidence="8">
    <location>
        <begin position="499"/>
        <end position="524"/>
    </location>
</feature>
<dbReference type="InterPro" id="IPR050352">
    <property type="entry name" value="ABCG_transporters"/>
</dbReference>
<dbReference type="Proteomes" id="UP000038830">
    <property type="component" value="Unassembled WGS sequence"/>
</dbReference>
<evidence type="ECO:0000256" key="5">
    <source>
        <dbReference type="ARBA" id="ARBA00022840"/>
    </source>
</evidence>
<dbReference type="AlphaFoldDB" id="A0A0H5C364"/>
<feature type="transmembrane region" description="Helical" evidence="8">
    <location>
        <begin position="1162"/>
        <end position="1181"/>
    </location>
</feature>
<dbReference type="InterPro" id="IPR013525">
    <property type="entry name" value="ABC2_TM"/>
</dbReference>
<keyword evidence="5" id="KW-0067">ATP-binding</keyword>
<evidence type="ECO:0000313" key="10">
    <source>
        <dbReference type="EMBL" id="CEP22102.1"/>
    </source>
</evidence>
<dbReference type="SUPFAM" id="SSF52540">
    <property type="entry name" value="P-loop containing nucleoside triphosphate hydrolases"/>
    <property type="match status" value="2"/>
</dbReference>
<protein>
    <submittedName>
        <fullName evidence="10">CDR6 protein</fullName>
    </submittedName>
</protein>
<feature type="domain" description="ABC transporter" evidence="9">
    <location>
        <begin position="54"/>
        <end position="296"/>
    </location>
</feature>
<gene>
    <name evidence="10" type="primary">CDR6</name>
    <name evidence="10" type="ORF">BN1211_2372</name>
</gene>
<dbReference type="EMBL" id="CDQK01000003">
    <property type="protein sequence ID" value="CEP22102.1"/>
    <property type="molecule type" value="Genomic_DNA"/>
</dbReference>
<evidence type="ECO:0000256" key="8">
    <source>
        <dbReference type="SAM" id="Phobius"/>
    </source>
</evidence>
<accession>A0A0H5C364</accession>
<dbReference type="GO" id="GO:0005524">
    <property type="term" value="F:ATP binding"/>
    <property type="evidence" value="ECO:0007669"/>
    <property type="project" value="UniProtKB-KW"/>
</dbReference>
<feature type="transmembrane region" description="Helical" evidence="8">
    <location>
        <begin position="622"/>
        <end position="640"/>
    </location>
</feature>
<dbReference type="SMART" id="SM00382">
    <property type="entry name" value="AAA"/>
    <property type="match status" value="2"/>
</dbReference>
<dbReference type="Pfam" id="PF01061">
    <property type="entry name" value="ABC2_membrane"/>
    <property type="match status" value="2"/>
</dbReference>
<dbReference type="Gene3D" id="3.40.50.300">
    <property type="entry name" value="P-loop containing nucleotide triphosphate hydrolases"/>
    <property type="match status" value="2"/>
</dbReference>
<evidence type="ECO:0000256" key="1">
    <source>
        <dbReference type="ARBA" id="ARBA00004141"/>
    </source>
</evidence>
<evidence type="ECO:0000259" key="9">
    <source>
        <dbReference type="PROSITE" id="PS50893"/>
    </source>
</evidence>
<feature type="transmembrane region" description="Helical" evidence="8">
    <location>
        <begin position="388"/>
        <end position="406"/>
    </location>
</feature>
<keyword evidence="7 8" id="KW-0472">Membrane</keyword>
<dbReference type="InterPro" id="IPR003439">
    <property type="entry name" value="ABC_transporter-like_ATP-bd"/>
</dbReference>
<reference evidence="11" key="1">
    <citation type="journal article" date="2015" name="J. Biotechnol.">
        <title>The structure of the Cyberlindnera jadinii genome and its relation to Candida utilis analyzed by the occurrence of single nucleotide polymorphisms.</title>
        <authorList>
            <person name="Rupp O."/>
            <person name="Brinkrolf K."/>
            <person name="Buerth C."/>
            <person name="Kunigo M."/>
            <person name="Schneider J."/>
            <person name="Jaenicke S."/>
            <person name="Goesmann A."/>
            <person name="Puehler A."/>
            <person name="Jaeger K.-E."/>
            <person name="Ernst J.F."/>
        </authorList>
    </citation>
    <scope>NUCLEOTIDE SEQUENCE [LARGE SCALE GENOMIC DNA]</scope>
    <source>
        <strain evidence="11">ATCC 18201 / CBS 1600 / BCRC 20928 / JCM 3617 / NBRC 0987 / NRRL Y-1542</strain>
    </source>
</reference>
<evidence type="ECO:0000313" key="11">
    <source>
        <dbReference type="Proteomes" id="UP000038830"/>
    </source>
</evidence>
<dbReference type="CDD" id="cd03213">
    <property type="entry name" value="ABCG_EPDR"/>
    <property type="match status" value="1"/>
</dbReference>
<feature type="transmembrane region" description="Helical" evidence="8">
    <location>
        <begin position="1133"/>
        <end position="1155"/>
    </location>
</feature>
<keyword evidence="2" id="KW-0813">Transport</keyword>
<dbReference type="InterPro" id="IPR017871">
    <property type="entry name" value="ABC_transporter-like_CS"/>
</dbReference>
<keyword evidence="3 8" id="KW-0812">Transmembrane</keyword>
<dbReference type="Pfam" id="PF19055">
    <property type="entry name" value="ABC2_membrane_7"/>
    <property type="match status" value="1"/>
</dbReference>
<organism evidence="10 11">
    <name type="scientific">Cyberlindnera jadinii (strain ATCC 18201 / CBS 1600 / BCRC 20928 / JCM 3617 / NBRC 0987 / NRRL Y-1542)</name>
    <name type="common">Torula yeast</name>
    <name type="synonym">Candida utilis</name>
    <dbReference type="NCBI Taxonomy" id="983966"/>
    <lineage>
        <taxon>Eukaryota</taxon>
        <taxon>Fungi</taxon>
        <taxon>Dikarya</taxon>
        <taxon>Ascomycota</taxon>
        <taxon>Saccharomycotina</taxon>
        <taxon>Saccharomycetes</taxon>
        <taxon>Phaffomycetales</taxon>
        <taxon>Phaffomycetaceae</taxon>
        <taxon>Cyberlindnera</taxon>
    </lineage>
</organism>
<evidence type="ECO:0000256" key="2">
    <source>
        <dbReference type="ARBA" id="ARBA00022448"/>
    </source>
</evidence>